<name>A0ABR3Q7E3_9TREE</name>
<accession>A0ABR3Q7E3</accession>
<proteinExistence type="predicted"/>
<dbReference type="EMBL" id="JBBXJM010000003">
    <property type="protein sequence ID" value="KAL1410665.1"/>
    <property type="molecule type" value="Genomic_DNA"/>
</dbReference>
<dbReference type="RefSeq" id="XP_069210609.1">
    <property type="nucleotide sequence ID" value="XM_069353191.1"/>
</dbReference>
<keyword evidence="2" id="KW-1185">Reference proteome</keyword>
<evidence type="ECO:0000313" key="2">
    <source>
        <dbReference type="Proteomes" id="UP001565368"/>
    </source>
</evidence>
<dbReference type="GeneID" id="95985727"/>
<reference evidence="1 2" key="1">
    <citation type="submission" date="2023-08" db="EMBL/GenBank/DDBJ databases">
        <title>Annotated Genome Sequence of Vanrija albida AlHP1.</title>
        <authorList>
            <person name="Herzog R."/>
        </authorList>
    </citation>
    <scope>NUCLEOTIDE SEQUENCE [LARGE SCALE GENOMIC DNA]</scope>
    <source>
        <strain evidence="1 2">AlHP1</strain>
    </source>
</reference>
<organism evidence="1 2">
    <name type="scientific">Vanrija albida</name>
    <dbReference type="NCBI Taxonomy" id="181172"/>
    <lineage>
        <taxon>Eukaryota</taxon>
        <taxon>Fungi</taxon>
        <taxon>Dikarya</taxon>
        <taxon>Basidiomycota</taxon>
        <taxon>Agaricomycotina</taxon>
        <taxon>Tremellomycetes</taxon>
        <taxon>Trichosporonales</taxon>
        <taxon>Trichosporonaceae</taxon>
        <taxon>Vanrija</taxon>
    </lineage>
</organism>
<comment type="caution">
    <text evidence="1">The sequence shown here is derived from an EMBL/GenBank/DDBJ whole genome shotgun (WGS) entry which is preliminary data.</text>
</comment>
<gene>
    <name evidence="1" type="ORF">Q8F55_004684</name>
</gene>
<protein>
    <recommendedName>
        <fullName evidence="3">REM-1 domain-containing protein</fullName>
    </recommendedName>
</protein>
<evidence type="ECO:0000313" key="1">
    <source>
        <dbReference type="EMBL" id="KAL1410665.1"/>
    </source>
</evidence>
<dbReference type="Proteomes" id="UP001565368">
    <property type="component" value="Unassembled WGS sequence"/>
</dbReference>
<sequence>MGPDNLQRVAELLTENKHLEDDAKRAEAIALANASLVSSLHSPALTTRKSPL</sequence>
<evidence type="ECO:0008006" key="3">
    <source>
        <dbReference type="Google" id="ProtNLM"/>
    </source>
</evidence>